<evidence type="ECO:0000313" key="3">
    <source>
        <dbReference type="Proteomes" id="UP000694941"/>
    </source>
</evidence>
<protein>
    <submittedName>
        <fullName evidence="4">Uncharacterized protein LOC106476084 isoform X1</fullName>
    </submittedName>
</protein>
<accession>A0ABM1RWJ0</accession>
<dbReference type="GeneID" id="106476084"/>
<dbReference type="Gene3D" id="2.20.70.10">
    <property type="match status" value="1"/>
</dbReference>
<dbReference type="PROSITE" id="PS50020">
    <property type="entry name" value="WW_DOMAIN_2"/>
    <property type="match status" value="1"/>
</dbReference>
<proteinExistence type="predicted"/>
<feature type="compositionally biased region" description="Low complexity" evidence="1">
    <location>
        <begin position="107"/>
        <end position="124"/>
    </location>
</feature>
<gene>
    <name evidence="4" type="primary">LOC106476084</name>
</gene>
<feature type="compositionally biased region" description="Basic and acidic residues" evidence="1">
    <location>
        <begin position="152"/>
        <end position="163"/>
    </location>
</feature>
<reference evidence="4" key="1">
    <citation type="submission" date="2025-08" db="UniProtKB">
        <authorList>
            <consortium name="RefSeq"/>
        </authorList>
    </citation>
    <scope>IDENTIFICATION</scope>
    <source>
        <tissue evidence="4">Muscle</tissue>
    </source>
</reference>
<evidence type="ECO:0000313" key="4">
    <source>
        <dbReference type="RefSeq" id="XP_022235745.1"/>
    </source>
</evidence>
<feature type="region of interest" description="Disordered" evidence="1">
    <location>
        <begin position="229"/>
        <end position="250"/>
    </location>
</feature>
<feature type="region of interest" description="Disordered" evidence="1">
    <location>
        <begin position="69"/>
        <end position="196"/>
    </location>
</feature>
<organism evidence="3 4">
    <name type="scientific">Limulus polyphemus</name>
    <name type="common">Atlantic horseshoe crab</name>
    <dbReference type="NCBI Taxonomy" id="6850"/>
    <lineage>
        <taxon>Eukaryota</taxon>
        <taxon>Metazoa</taxon>
        <taxon>Ecdysozoa</taxon>
        <taxon>Arthropoda</taxon>
        <taxon>Chelicerata</taxon>
        <taxon>Merostomata</taxon>
        <taxon>Xiphosura</taxon>
        <taxon>Limulidae</taxon>
        <taxon>Limulus</taxon>
    </lineage>
</organism>
<dbReference type="Proteomes" id="UP000694941">
    <property type="component" value="Unplaced"/>
</dbReference>
<keyword evidence="3" id="KW-1185">Reference proteome</keyword>
<feature type="compositionally biased region" description="Basic and acidic residues" evidence="1">
    <location>
        <begin position="69"/>
        <end position="87"/>
    </location>
</feature>
<evidence type="ECO:0000259" key="2">
    <source>
        <dbReference type="PROSITE" id="PS50020"/>
    </source>
</evidence>
<name>A0ABM1RWJ0_LIMPO</name>
<dbReference type="RefSeq" id="XP_022235745.1">
    <property type="nucleotide sequence ID" value="XM_022380037.1"/>
</dbReference>
<sequence>MVAIFVRVCHSYRTNRKDLRKTMCDTKKLRKPTLPHGWVEYPSKSHPDRIYYFNMYTGMSSWTCPQLKADADSSHPTSNKDKERKQAECVQRAPGQSPLTIRKRPHVTPASPTSPSNTTASVSPFRRSVKRGSDALVSSSSDYQRKLPFTTKKHESPNRDSKIKLSRSSPKKLNFPLERTDNTKTSRKRAFEPTVTSSQRYKTECEKKDSKNSLVKYPERKIIKLVKKSNTSLKKTRSPSKSCSLSTGPSTSMTRKGENWFYCLILPNVHK</sequence>
<dbReference type="InterPro" id="IPR001202">
    <property type="entry name" value="WW_dom"/>
</dbReference>
<dbReference type="InterPro" id="IPR036020">
    <property type="entry name" value="WW_dom_sf"/>
</dbReference>
<feature type="domain" description="WW" evidence="2">
    <location>
        <begin position="32"/>
        <end position="67"/>
    </location>
</feature>
<dbReference type="SUPFAM" id="SSF51045">
    <property type="entry name" value="WW domain"/>
    <property type="match status" value="1"/>
</dbReference>
<evidence type="ECO:0000256" key="1">
    <source>
        <dbReference type="SAM" id="MobiDB-lite"/>
    </source>
</evidence>